<evidence type="ECO:0000256" key="1">
    <source>
        <dbReference type="SAM" id="MobiDB-lite"/>
    </source>
</evidence>
<proteinExistence type="predicted"/>
<dbReference type="OrthoDB" id="10385986at2759"/>
<dbReference type="EMBL" id="BRXW01000234">
    <property type="protein sequence ID" value="GMI15595.1"/>
    <property type="molecule type" value="Genomic_DNA"/>
</dbReference>
<feature type="region of interest" description="Disordered" evidence="1">
    <location>
        <begin position="91"/>
        <end position="142"/>
    </location>
</feature>
<gene>
    <name evidence="2" type="ORF">TrLO_g14950</name>
</gene>
<organism evidence="2 3">
    <name type="scientific">Triparma laevis f. longispina</name>
    <dbReference type="NCBI Taxonomy" id="1714387"/>
    <lineage>
        <taxon>Eukaryota</taxon>
        <taxon>Sar</taxon>
        <taxon>Stramenopiles</taxon>
        <taxon>Ochrophyta</taxon>
        <taxon>Bolidophyceae</taxon>
        <taxon>Parmales</taxon>
        <taxon>Triparmaceae</taxon>
        <taxon>Triparma</taxon>
    </lineage>
</organism>
<feature type="region of interest" description="Disordered" evidence="1">
    <location>
        <begin position="1"/>
        <end position="76"/>
    </location>
</feature>
<feature type="region of interest" description="Disordered" evidence="1">
    <location>
        <begin position="176"/>
        <end position="203"/>
    </location>
</feature>
<evidence type="ECO:0000313" key="2">
    <source>
        <dbReference type="EMBL" id="GMI15595.1"/>
    </source>
</evidence>
<feature type="compositionally biased region" description="Low complexity" evidence="1">
    <location>
        <begin position="176"/>
        <end position="190"/>
    </location>
</feature>
<accession>A0A9W7FP79</accession>
<feature type="compositionally biased region" description="Gly residues" evidence="1">
    <location>
        <begin position="116"/>
        <end position="126"/>
    </location>
</feature>
<feature type="compositionally biased region" description="Gly residues" evidence="1">
    <location>
        <begin position="28"/>
        <end position="76"/>
    </location>
</feature>
<feature type="compositionally biased region" description="Basic and acidic residues" evidence="1">
    <location>
        <begin position="9"/>
        <end position="23"/>
    </location>
</feature>
<protein>
    <submittedName>
        <fullName evidence="2">Uncharacterized protein</fullName>
    </submittedName>
</protein>
<evidence type="ECO:0000313" key="3">
    <source>
        <dbReference type="Proteomes" id="UP001165122"/>
    </source>
</evidence>
<sequence>MDGSLSSSRDSKDSRYRDDRYDNRGTFGHQGGYGGGGGQHGGGGRGGGGYGGGGGQYGGGGGGHYGSGGGGGGNYGGGGGSRYSGGGGGGGGGYGGNRNNQSNPNNRYRDDRRGNYGSGGRAGGRGNYNNRNNNRNDYDRPQKRIRTAANVKQLQSSDYENKQASQILSLMSLLTSDPSSTSGTFDSDSTVAHLNPNQTLGSGGKIQQVISHLSKLPSNPTGVCLVDAFSRRFHLVEDPEDPEESVKKFQEMKEYCYLIGLSRGRNDEGTVAGQGFMQSDATDTPSNSESYVNPLLPPLTPAFSATKYVKKVREEVGVIVTGLLQHIAMLDGFLYAGFSVMWLRECVARLGVEDEETDENVTEKRDVFAAERFAQLYSAEVSFFLQRSVEGDIQALAGLRRLMEGMAVLVKSKMITEENCNKIVEQVKGCGEFGYSGIGLRAPEEEDGEDEDEEDDDDVDWDEIAVDEIMELENPNTTRWKDEYGWKWEEEVEDDDGNDVWDALEPVEFPPLMCSYLFKDKKTREKAPTKFVLPRINVFQKDDPGVMGSLTTKLDRKAKMQFLRDLHMRVVSIQPKFGPKMVPSGGLKDLVKYVKGVNIPNSDLTDEETRLLLISSLFTFFLTPTGISPLTTARVLYQLGQDPDMQLASHFNTMTNLVASKIVEDAELISTTSREGAQVGIGMWACFAGTLSKTLLETWNKATGPSLNMARGIIRECVTRCGEDIVYAWSEDIENLKVDSRAGYDSNIGDDDKVAYDEIKEKITNKETVAEILKSCAGTSRGVKAAAIFSKADDADTLSFAVNAIKTNAKLIRNTDEDGENDEVISVLWNGANLRFGIYLKTLVRSNIVSFQDVCRWLADLSQEILVSNAWIFRDIEAAMTIRCRIGDNVDFDDDDDDEDNLSDDGMNRADKEAQSKSLALKDVSEGLTHLISKASPGTYKEGYNYAVVLRCGAINLVREAFELKIVGSKFDVKGTGPFAGDLQAVKAMFY</sequence>
<dbReference type="Proteomes" id="UP001165122">
    <property type="component" value="Unassembled WGS sequence"/>
</dbReference>
<name>A0A9W7FP79_9STRA</name>
<keyword evidence="3" id="KW-1185">Reference proteome</keyword>
<feature type="compositionally biased region" description="Low complexity" evidence="1">
    <location>
        <begin position="97"/>
        <end position="106"/>
    </location>
</feature>
<reference evidence="3" key="1">
    <citation type="journal article" date="2023" name="Commun. Biol.">
        <title>Genome analysis of Parmales, the sister group of diatoms, reveals the evolutionary specialization of diatoms from phago-mixotrophs to photoautotrophs.</title>
        <authorList>
            <person name="Ban H."/>
            <person name="Sato S."/>
            <person name="Yoshikawa S."/>
            <person name="Yamada K."/>
            <person name="Nakamura Y."/>
            <person name="Ichinomiya M."/>
            <person name="Sato N."/>
            <person name="Blanc-Mathieu R."/>
            <person name="Endo H."/>
            <person name="Kuwata A."/>
            <person name="Ogata H."/>
        </authorList>
    </citation>
    <scope>NUCLEOTIDE SEQUENCE [LARGE SCALE GENOMIC DNA]</scope>
    <source>
        <strain evidence="3">NIES 3700</strain>
    </source>
</reference>
<comment type="caution">
    <text evidence="2">The sequence shown here is derived from an EMBL/GenBank/DDBJ whole genome shotgun (WGS) entry which is preliminary data.</text>
</comment>
<dbReference type="AlphaFoldDB" id="A0A9W7FP79"/>